<name>E5XQU2_SEGRC</name>
<dbReference type="Proteomes" id="UP000004816">
    <property type="component" value="Unassembled WGS sequence"/>
</dbReference>
<sequence>MEAAFRAIDQLGPNVSMQEIAAEAGKPKPTLYRYFSDRDELFDAVADRMKDLLTERVVVLPMSNAPTARELMRLGLTGYADLLAAHPNVFRAFLNDMILGTGGGANKVLDNGRLLASEIASMLDMVGGQIGVPSANVELSAAAIVGAVGAAADWWLKDGEPKTTVAEFVEQLEVVLSGMIAATAQAQGVVLDFDVPLNAFIAPLAVNGSE</sequence>
<dbReference type="AlphaFoldDB" id="E5XQU2"/>
<dbReference type="GO" id="GO:0003700">
    <property type="term" value="F:DNA-binding transcription factor activity"/>
    <property type="evidence" value="ECO:0007669"/>
    <property type="project" value="TreeGrafter"/>
</dbReference>
<organism evidence="4 5">
    <name type="scientific">Segniliparus rugosus (strain ATCC BAA-974 / DSM 45345 / CCUG 50838 / CIP 108380 / JCM 13579 / CDC 945)</name>
    <dbReference type="NCBI Taxonomy" id="679197"/>
    <lineage>
        <taxon>Bacteria</taxon>
        <taxon>Bacillati</taxon>
        <taxon>Actinomycetota</taxon>
        <taxon>Actinomycetes</taxon>
        <taxon>Mycobacteriales</taxon>
        <taxon>Segniliparaceae</taxon>
        <taxon>Segniliparus</taxon>
    </lineage>
</organism>
<dbReference type="Pfam" id="PF00440">
    <property type="entry name" value="TetR_N"/>
    <property type="match status" value="1"/>
</dbReference>
<dbReference type="InterPro" id="IPR001647">
    <property type="entry name" value="HTH_TetR"/>
</dbReference>
<dbReference type="GO" id="GO:0000976">
    <property type="term" value="F:transcription cis-regulatory region binding"/>
    <property type="evidence" value="ECO:0007669"/>
    <property type="project" value="TreeGrafter"/>
</dbReference>
<evidence type="ECO:0000256" key="2">
    <source>
        <dbReference type="PROSITE-ProRule" id="PRU00335"/>
    </source>
</evidence>
<keyword evidence="5" id="KW-1185">Reference proteome</keyword>
<evidence type="ECO:0000259" key="3">
    <source>
        <dbReference type="PROSITE" id="PS50977"/>
    </source>
</evidence>
<reference evidence="4 5" key="1">
    <citation type="journal article" date="2011" name="Stand. Genomic Sci.">
        <title>High quality draft genome sequence of Segniliparus rugosus CDC 945(T)= (ATCC BAA-974(T)).</title>
        <authorList>
            <person name="Earl A.M."/>
            <person name="Desjardins C.A."/>
            <person name="Fitzgerald M.G."/>
            <person name="Arachchi H.M."/>
            <person name="Zeng Q."/>
            <person name="Mehta T."/>
            <person name="Griggs A."/>
            <person name="Birren B.W."/>
            <person name="Toney N.C."/>
            <person name="Carr J."/>
            <person name="Posey J."/>
            <person name="Butler W.R."/>
        </authorList>
    </citation>
    <scope>NUCLEOTIDE SEQUENCE [LARGE SCALE GENOMIC DNA]</scope>
    <source>
        <strain evidence="5">ATCC BAA-974 / DSM 45345 / CCUG 50838 / CIP 108380 / JCM 13579 / CDC 945</strain>
    </source>
</reference>
<dbReference type="eggNOG" id="COG1309">
    <property type="taxonomic scope" value="Bacteria"/>
</dbReference>
<feature type="DNA-binding region" description="H-T-H motif" evidence="2">
    <location>
        <begin position="16"/>
        <end position="35"/>
    </location>
</feature>
<gene>
    <name evidence="4" type="ORF">HMPREF9336_01864</name>
</gene>
<dbReference type="PANTHER" id="PTHR30055:SF160">
    <property type="entry name" value="TRANSCRIPTIONAL REGULATORY PROTEIN (PROBABLY ASNC-FAMILY)-RELATED"/>
    <property type="match status" value="1"/>
</dbReference>
<dbReference type="HOGENOM" id="CLU_069356_11_1_11"/>
<dbReference type="STRING" id="679197.HMPREF9336_01864"/>
<proteinExistence type="predicted"/>
<dbReference type="PANTHER" id="PTHR30055">
    <property type="entry name" value="HTH-TYPE TRANSCRIPTIONAL REGULATOR RUTR"/>
    <property type="match status" value="1"/>
</dbReference>
<dbReference type="InterPro" id="IPR050109">
    <property type="entry name" value="HTH-type_TetR-like_transc_reg"/>
</dbReference>
<comment type="caution">
    <text evidence="4">The sequence shown here is derived from an EMBL/GenBank/DDBJ whole genome shotgun (WGS) entry which is preliminary data.</text>
</comment>
<dbReference type="Gene3D" id="1.10.357.10">
    <property type="entry name" value="Tetracycline Repressor, domain 2"/>
    <property type="match status" value="1"/>
</dbReference>
<dbReference type="EMBL" id="ACZI02000002">
    <property type="protein sequence ID" value="EFV13277.2"/>
    <property type="molecule type" value="Genomic_DNA"/>
</dbReference>
<evidence type="ECO:0000313" key="4">
    <source>
        <dbReference type="EMBL" id="EFV13277.2"/>
    </source>
</evidence>
<dbReference type="SUPFAM" id="SSF46689">
    <property type="entry name" value="Homeodomain-like"/>
    <property type="match status" value="1"/>
</dbReference>
<protein>
    <recommendedName>
        <fullName evidence="3">HTH tetR-type domain-containing protein</fullName>
    </recommendedName>
</protein>
<dbReference type="PROSITE" id="PS50977">
    <property type="entry name" value="HTH_TETR_2"/>
    <property type="match status" value="1"/>
</dbReference>
<keyword evidence="1 2" id="KW-0238">DNA-binding</keyword>
<evidence type="ECO:0000313" key="5">
    <source>
        <dbReference type="Proteomes" id="UP000004816"/>
    </source>
</evidence>
<evidence type="ECO:0000256" key="1">
    <source>
        <dbReference type="ARBA" id="ARBA00023125"/>
    </source>
</evidence>
<accession>E5XQU2</accession>
<feature type="domain" description="HTH tetR-type" evidence="3">
    <location>
        <begin position="1"/>
        <end position="53"/>
    </location>
</feature>
<dbReference type="InterPro" id="IPR009057">
    <property type="entry name" value="Homeodomain-like_sf"/>
</dbReference>